<name>A0AAJ0DP87_9PEZI</name>
<dbReference type="GO" id="GO:0005680">
    <property type="term" value="C:anaphase-promoting complex"/>
    <property type="evidence" value="ECO:0007669"/>
    <property type="project" value="InterPro"/>
</dbReference>
<keyword evidence="4" id="KW-1185">Reference proteome</keyword>
<keyword evidence="1" id="KW-0833">Ubl conjugation pathway</keyword>
<accession>A0AAJ0DP87</accession>
<evidence type="ECO:0000313" key="3">
    <source>
        <dbReference type="EMBL" id="KAK3054259.1"/>
    </source>
</evidence>
<dbReference type="GO" id="GO:0031145">
    <property type="term" value="P:anaphase-promoting complex-dependent catabolic process"/>
    <property type="evidence" value="ECO:0007669"/>
    <property type="project" value="InterPro"/>
</dbReference>
<gene>
    <name evidence="3" type="ORF">LTR09_004527</name>
</gene>
<dbReference type="Proteomes" id="UP001271007">
    <property type="component" value="Unassembled WGS sequence"/>
</dbReference>
<evidence type="ECO:0000256" key="1">
    <source>
        <dbReference type="ARBA" id="ARBA00022786"/>
    </source>
</evidence>
<dbReference type="EMBL" id="JAWDJX010000012">
    <property type="protein sequence ID" value="KAK3054259.1"/>
    <property type="molecule type" value="Genomic_DNA"/>
</dbReference>
<dbReference type="AlphaFoldDB" id="A0AAJ0DP87"/>
<protein>
    <recommendedName>
        <fullName evidence="5">Anaphase-promoting complex subunit CDC26</fullName>
    </recommendedName>
</protein>
<evidence type="ECO:0000256" key="2">
    <source>
        <dbReference type="SAM" id="MobiDB-lite"/>
    </source>
</evidence>
<evidence type="ECO:0008006" key="5">
    <source>
        <dbReference type="Google" id="ProtNLM"/>
    </source>
</evidence>
<dbReference type="InterPro" id="IPR018860">
    <property type="entry name" value="APC_suCDC26"/>
</dbReference>
<sequence>MLSRPATKVSLTTKDITEYDQRKNARDMMRSQQLDSSQNSDQSTVEDGSQPIEEDLTPATQTRAAKAKMSREQRIGVGTSRG</sequence>
<proteinExistence type="predicted"/>
<evidence type="ECO:0000313" key="4">
    <source>
        <dbReference type="Proteomes" id="UP001271007"/>
    </source>
</evidence>
<dbReference type="Pfam" id="PF10471">
    <property type="entry name" value="ANAPC_CDC26"/>
    <property type="match status" value="1"/>
</dbReference>
<reference evidence="3" key="1">
    <citation type="submission" date="2023-04" db="EMBL/GenBank/DDBJ databases">
        <title>Black Yeasts Isolated from many extreme environments.</title>
        <authorList>
            <person name="Coleine C."/>
            <person name="Stajich J.E."/>
            <person name="Selbmann L."/>
        </authorList>
    </citation>
    <scope>NUCLEOTIDE SEQUENCE</scope>
    <source>
        <strain evidence="3">CCFEE 5312</strain>
    </source>
</reference>
<feature type="compositionally biased region" description="Low complexity" evidence="2">
    <location>
        <begin position="31"/>
        <end position="43"/>
    </location>
</feature>
<organism evidence="3 4">
    <name type="scientific">Extremus antarcticus</name>
    <dbReference type="NCBI Taxonomy" id="702011"/>
    <lineage>
        <taxon>Eukaryota</taxon>
        <taxon>Fungi</taxon>
        <taxon>Dikarya</taxon>
        <taxon>Ascomycota</taxon>
        <taxon>Pezizomycotina</taxon>
        <taxon>Dothideomycetes</taxon>
        <taxon>Dothideomycetidae</taxon>
        <taxon>Mycosphaerellales</taxon>
        <taxon>Extremaceae</taxon>
        <taxon>Extremus</taxon>
    </lineage>
</organism>
<comment type="caution">
    <text evidence="3">The sequence shown here is derived from an EMBL/GenBank/DDBJ whole genome shotgun (WGS) entry which is preliminary data.</text>
</comment>
<feature type="compositionally biased region" description="Basic and acidic residues" evidence="2">
    <location>
        <begin position="15"/>
        <end position="29"/>
    </location>
</feature>
<feature type="region of interest" description="Disordered" evidence="2">
    <location>
        <begin position="1"/>
        <end position="82"/>
    </location>
</feature>